<evidence type="ECO:0000256" key="1">
    <source>
        <dbReference type="SAM" id="MobiDB-lite"/>
    </source>
</evidence>
<organism evidence="3 4">
    <name type="scientific">Aurantiacibacter zhengii</name>
    <dbReference type="NCBI Taxonomy" id="2307003"/>
    <lineage>
        <taxon>Bacteria</taxon>
        <taxon>Pseudomonadati</taxon>
        <taxon>Pseudomonadota</taxon>
        <taxon>Alphaproteobacteria</taxon>
        <taxon>Sphingomonadales</taxon>
        <taxon>Erythrobacteraceae</taxon>
        <taxon>Aurantiacibacter</taxon>
    </lineage>
</organism>
<keyword evidence="2" id="KW-0732">Signal</keyword>
<reference evidence="3 4" key="1">
    <citation type="submission" date="2018-08" db="EMBL/GenBank/DDBJ databases">
        <title>Erythrobacter zhengii sp.nov., a bacterium isolated from deep-sea sediment.</title>
        <authorList>
            <person name="Fang C."/>
            <person name="Wu Y.-H."/>
            <person name="Sun C."/>
            <person name="Wang H."/>
            <person name="Cheng H."/>
            <person name="Meng F.-X."/>
            <person name="Wang C.-S."/>
            <person name="Xu X.-W."/>
        </authorList>
    </citation>
    <scope>NUCLEOTIDE SEQUENCE [LARGE SCALE GENOMIC DNA]</scope>
    <source>
        <strain evidence="3 4">V18</strain>
    </source>
</reference>
<comment type="caution">
    <text evidence="3">The sequence shown here is derived from an EMBL/GenBank/DDBJ whole genome shotgun (WGS) entry which is preliminary data.</text>
</comment>
<proteinExistence type="predicted"/>
<evidence type="ECO:0000313" key="4">
    <source>
        <dbReference type="Proteomes" id="UP000286576"/>
    </source>
</evidence>
<accession>A0A418NT22</accession>
<dbReference type="Proteomes" id="UP000286576">
    <property type="component" value="Unassembled WGS sequence"/>
</dbReference>
<dbReference type="EMBL" id="QXFL01000003">
    <property type="protein sequence ID" value="RIV86644.1"/>
    <property type="molecule type" value="Genomic_DNA"/>
</dbReference>
<evidence type="ECO:0000313" key="3">
    <source>
        <dbReference type="EMBL" id="RIV86644.1"/>
    </source>
</evidence>
<protein>
    <recommendedName>
        <fullName evidence="5">Energy transducer TonB</fullName>
    </recommendedName>
</protein>
<evidence type="ECO:0000256" key="2">
    <source>
        <dbReference type="SAM" id="SignalP"/>
    </source>
</evidence>
<evidence type="ECO:0008006" key="5">
    <source>
        <dbReference type="Google" id="ProtNLM"/>
    </source>
</evidence>
<gene>
    <name evidence="3" type="ORF">D2V07_08035</name>
</gene>
<feature type="region of interest" description="Disordered" evidence="1">
    <location>
        <begin position="108"/>
        <end position="142"/>
    </location>
</feature>
<feature type="chain" id="PRO_5019428173" description="Energy transducer TonB" evidence="2">
    <location>
        <begin position="21"/>
        <end position="142"/>
    </location>
</feature>
<keyword evidence="4" id="KW-1185">Reference proteome</keyword>
<feature type="signal peptide" evidence="2">
    <location>
        <begin position="1"/>
        <end position="20"/>
    </location>
</feature>
<dbReference type="AlphaFoldDB" id="A0A418NT22"/>
<name>A0A418NT22_9SPHN</name>
<sequence>MTVRGIAALVAACLASKAQAQQVYRPVDAEPVNEDAPRVLLEDKACEDTVQDDGTILVCRERVQSERYMSPLPPPIDGDRGLLIPPDVSTLPPCVHAPPLSLCPKLGRPPPPLPLVDTTAFPEPLSAEDAARVSEVENDPAD</sequence>